<evidence type="ECO:0008006" key="4">
    <source>
        <dbReference type="Google" id="ProtNLM"/>
    </source>
</evidence>
<accession>A0ABR7AVK6</accession>
<evidence type="ECO:0000313" key="3">
    <source>
        <dbReference type="Proteomes" id="UP000651852"/>
    </source>
</evidence>
<keyword evidence="3" id="KW-1185">Reference proteome</keyword>
<feature type="compositionally biased region" description="Gly residues" evidence="1">
    <location>
        <begin position="205"/>
        <end position="225"/>
    </location>
</feature>
<organism evidence="2 3">
    <name type="scientific">Pseudomonas folii</name>
    <dbReference type="NCBI Taxonomy" id="2762593"/>
    <lineage>
        <taxon>Bacteria</taxon>
        <taxon>Pseudomonadati</taxon>
        <taxon>Pseudomonadota</taxon>
        <taxon>Gammaproteobacteria</taxon>
        <taxon>Pseudomonadales</taxon>
        <taxon>Pseudomonadaceae</taxon>
        <taxon>Pseudomonas</taxon>
    </lineage>
</organism>
<feature type="region of interest" description="Disordered" evidence="1">
    <location>
        <begin position="205"/>
        <end position="226"/>
    </location>
</feature>
<gene>
    <name evidence="2" type="ORF">H8S59_04135</name>
</gene>
<evidence type="ECO:0000313" key="2">
    <source>
        <dbReference type="EMBL" id="MBC3948953.1"/>
    </source>
</evidence>
<reference evidence="2 3" key="1">
    <citation type="submission" date="2020-08" db="EMBL/GenBank/DDBJ databases">
        <title>Putative novel bacterial strains isolated from necrotic wheat leaf tissues caused by Xanthomonas translucens.</title>
        <authorList>
            <person name="Tambong J.T."/>
        </authorList>
    </citation>
    <scope>NUCLEOTIDE SEQUENCE [LARGE SCALE GENOMIC DNA]</scope>
    <source>
        <strain evidence="2 3">DOAB 1069</strain>
    </source>
</reference>
<proteinExistence type="predicted"/>
<dbReference type="Proteomes" id="UP000651852">
    <property type="component" value="Unassembled WGS sequence"/>
</dbReference>
<evidence type="ECO:0000256" key="1">
    <source>
        <dbReference type="SAM" id="MobiDB-lite"/>
    </source>
</evidence>
<sequence>MPREHPLPTLATVKQLYANAFRCAEPSCKRPLYKVDPLTGERSLNSNVAHICARREGGPRWDENMTAEVNRSASNLVILCVEHALEVDQPNRADAFPPALLRDWKQKQLNEFDALGRQGWMLTPGMTAEVLKASKEGIIFNNSTLHLGGEGGKGPGAGGGGGGAIGNNAKAGEGGKGGDIRHEGSFNYRDLLNFVLPSGEFPGAGGGGAGAEGENAAGGGGGSGGEQIEAIFSSRELEGAYGPLTLQVSIGEGGRRGMHPGEHSSNGGDTKLEFVTTDGKIVRSIVAKGGRRGEPGFAIPPEAREVTSAEIAVGLNVPTFMAAHGVHVQNGLLYVLGGGINNCSIPSLPGDVACWATVVVSMGQLSVSQILTFFVVVNSPDGEEIFRLPFTPVKGEAVPVFNFIQVIPVQFQAKVAGVYDLRVVSGEYEFARLHIDVAVT</sequence>
<comment type="caution">
    <text evidence="2">The sequence shown here is derived from an EMBL/GenBank/DDBJ whole genome shotgun (WGS) entry which is preliminary data.</text>
</comment>
<dbReference type="RefSeq" id="WP_187520595.1">
    <property type="nucleotide sequence ID" value="NZ_JACONW010000010.1"/>
</dbReference>
<dbReference type="EMBL" id="JACONW010000010">
    <property type="protein sequence ID" value="MBC3948953.1"/>
    <property type="molecule type" value="Genomic_DNA"/>
</dbReference>
<name>A0ABR7AVK6_9PSED</name>
<protein>
    <recommendedName>
        <fullName evidence="4">HNH endonuclease</fullName>
    </recommendedName>
</protein>